<gene>
    <name evidence="1" type="ORF">LPJ66_011548</name>
</gene>
<organism evidence="1 2">
    <name type="scientific">Kickxella alabastrina</name>
    <dbReference type="NCBI Taxonomy" id="61397"/>
    <lineage>
        <taxon>Eukaryota</taxon>
        <taxon>Fungi</taxon>
        <taxon>Fungi incertae sedis</taxon>
        <taxon>Zoopagomycota</taxon>
        <taxon>Kickxellomycotina</taxon>
        <taxon>Kickxellomycetes</taxon>
        <taxon>Kickxellales</taxon>
        <taxon>Kickxellaceae</taxon>
        <taxon>Kickxella</taxon>
    </lineage>
</organism>
<dbReference type="EMBL" id="JANBPG010003587">
    <property type="protein sequence ID" value="KAJ1880169.1"/>
    <property type="molecule type" value="Genomic_DNA"/>
</dbReference>
<feature type="non-terminal residue" evidence="1">
    <location>
        <position position="1"/>
    </location>
</feature>
<reference evidence="1" key="1">
    <citation type="submission" date="2022-07" db="EMBL/GenBank/DDBJ databases">
        <title>Phylogenomic reconstructions and comparative analyses of Kickxellomycotina fungi.</title>
        <authorList>
            <person name="Reynolds N.K."/>
            <person name="Stajich J.E."/>
            <person name="Barry K."/>
            <person name="Grigoriev I.V."/>
            <person name="Crous P."/>
            <person name="Smith M.E."/>
        </authorList>
    </citation>
    <scope>NUCLEOTIDE SEQUENCE</scope>
    <source>
        <strain evidence="1">Benny 63K</strain>
    </source>
</reference>
<evidence type="ECO:0000313" key="1">
    <source>
        <dbReference type="EMBL" id="KAJ1880169.1"/>
    </source>
</evidence>
<dbReference type="Proteomes" id="UP001150581">
    <property type="component" value="Unassembled WGS sequence"/>
</dbReference>
<protein>
    <submittedName>
        <fullName evidence="1">Uncharacterized protein</fullName>
    </submittedName>
</protein>
<accession>A0ACC1HXF0</accession>
<evidence type="ECO:0000313" key="2">
    <source>
        <dbReference type="Proteomes" id="UP001150581"/>
    </source>
</evidence>
<proteinExistence type="predicted"/>
<comment type="caution">
    <text evidence="1">The sequence shown here is derived from an EMBL/GenBank/DDBJ whole genome shotgun (WGS) entry which is preliminary data.</text>
</comment>
<keyword evidence="2" id="KW-1185">Reference proteome</keyword>
<name>A0ACC1HXF0_9FUNG</name>
<sequence>PCAEPGRRSSDLQLLVVKNMTAKTRRLVVRPLLADEPGALPPPPGCGFVLDAVFPADVAVAHGAAPRVLDRETEEKIEALEQKVKIAERKDRPEKVDKYRAKLAKLRGGAEPAAGAEPVASANTAPAAGSIERLAGDSRLIVTLPPDGDASIPVAVVPRAVGPAPARRPGAGPASGQFVVHEEKDTDNAKVVTVTAELVEED</sequence>